<evidence type="ECO:0000259" key="10">
    <source>
        <dbReference type="PROSITE" id="PS50928"/>
    </source>
</evidence>
<evidence type="ECO:0000256" key="9">
    <source>
        <dbReference type="SAM" id="MobiDB-lite"/>
    </source>
</evidence>
<feature type="transmembrane region" description="Helical" evidence="8">
    <location>
        <begin position="244"/>
        <end position="265"/>
    </location>
</feature>
<feature type="transmembrane region" description="Helical" evidence="8">
    <location>
        <begin position="12"/>
        <end position="36"/>
    </location>
</feature>
<dbReference type="SUPFAM" id="SSF161098">
    <property type="entry name" value="MetI-like"/>
    <property type="match status" value="1"/>
</dbReference>
<proteinExistence type="inferred from homology"/>
<dbReference type="AlphaFoldDB" id="A0A376CUK5"/>
<dbReference type="Pfam" id="PF00528">
    <property type="entry name" value="BPD_transp_1"/>
    <property type="match status" value="1"/>
</dbReference>
<keyword evidence="3" id="KW-1003">Cell membrane</keyword>
<evidence type="ECO:0000313" key="12">
    <source>
        <dbReference type="Proteomes" id="UP000254287"/>
    </source>
</evidence>
<feature type="compositionally biased region" description="Basic residues" evidence="9">
    <location>
        <begin position="270"/>
        <end position="279"/>
    </location>
</feature>
<dbReference type="InterPro" id="IPR035906">
    <property type="entry name" value="MetI-like_sf"/>
</dbReference>
<evidence type="ECO:0000256" key="4">
    <source>
        <dbReference type="ARBA" id="ARBA00022519"/>
    </source>
</evidence>
<protein>
    <submittedName>
        <fullName evidence="11">Molybdenum transport system permease protein modB</fullName>
    </submittedName>
</protein>
<evidence type="ECO:0000256" key="7">
    <source>
        <dbReference type="ARBA" id="ARBA00023136"/>
    </source>
</evidence>
<comment type="subcellular location">
    <subcellularLocation>
        <location evidence="1">Cell inner membrane</location>
        <topology evidence="1">Multi-pass membrane protein</topology>
    </subcellularLocation>
    <subcellularLocation>
        <location evidence="8">Cell membrane</location>
        <topology evidence="8">Multi-pass membrane protein</topology>
    </subcellularLocation>
</comment>
<dbReference type="Proteomes" id="UP000254287">
    <property type="component" value="Unassembled WGS sequence"/>
</dbReference>
<dbReference type="InterPro" id="IPR000515">
    <property type="entry name" value="MetI-like"/>
</dbReference>
<keyword evidence="5 8" id="KW-0812">Transmembrane</keyword>
<reference evidence="11 12" key="1">
    <citation type="submission" date="2018-06" db="EMBL/GenBank/DDBJ databases">
        <authorList>
            <consortium name="Pathogen Informatics"/>
            <person name="Doyle S."/>
        </authorList>
    </citation>
    <scope>NUCLEOTIDE SEQUENCE [LARGE SCALE GENOMIC DNA]</scope>
    <source>
        <strain evidence="11 12">NCTC10289</strain>
    </source>
</reference>
<evidence type="ECO:0000256" key="6">
    <source>
        <dbReference type="ARBA" id="ARBA00022989"/>
    </source>
</evidence>
<evidence type="ECO:0000256" key="3">
    <source>
        <dbReference type="ARBA" id="ARBA00022475"/>
    </source>
</evidence>
<feature type="transmembrane region" description="Helical" evidence="8">
    <location>
        <begin position="56"/>
        <end position="89"/>
    </location>
</feature>
<gene>
    <name evidence="11" type="primary">modB</name>
    <name evidence="11" type="ORF">NCTC10289_00649</name>
</gene>
<evidence type="ECO:0000256" key="8">
    <source>
        <dbReference type="RuleBase" id="RU363032"/>
    </source>
</evidence>
<dbReference type="EMBL" id="UFXP01000001">
    <property type="protein sequence ID" value="STC75329.1"/>
    <property type="molecule type" value="Genomic_DNA"/>
</dbReference>
<feature type="transmembrane region" description="Helical" evidence="8">
    <location>
        <begin position="143"/>
        <end position="163"/>
    </location>
</feature>
<keyword evidence="2 8" id="KW-0813">Transport</keyword>
<sequence length="306" mass="32177">MAQVSPKTGKALAWIPVALLGVFIVAPQLAMILYAFFANGQFTLSGFQGLFDDSAFYSSLGLSVIIAVTTVVVLIITLVPAVVAVHLWAPKLSGTLSILCTLPLVIPAIALVAGLLQILRTMSATGRGTPLNALSMTLQNNDFPIALIGTYVVLCLPFTYRSINAALSSIPLKVFFEASSSLGAGTWKTLFSIVLPNIRGSILFSAFFAFALGFAEYTVASVMSVRTLPVYMTTLSATNFRASIALSILSNFITWGLLALAMVTAERAGKKSARNARRSKASEKAETLDTAAAVATPATSPAQSAS</sequence>
<dbReference type="Gene3D" id="1.10.3720.10">
    <property type="entry name" value="MetI-like"/>
    <property type="match status" value="1"/>
</dbReference>
<evidence type="ECO:0000256" key="5">
    <source>
        <dbReference type="ARBA" id="ARBA00022692"/>
    </source>
</evidence>
<dbReference type="GO" id="GO:0055085">
    <property type="term" value="P:transmembrane transport"/>
    <property type="evidence" value="ECO:0007669"/>
    <property type="project" value="InterPro"/>
</dbReference>
<accession>A0A376CUK5</accession>
<dbReference type="PROSITE" id="PS50928">
    <property type="entry name" value="ABC_TM1"/>
    <property type="match status" value="1"/>
</dbReference>
<name>A0A376CUK5_9CORY</name>
<keyword evidence="4" id="KW-0997">Cell inner membrane</keyword>
<comment type="similarity">
    <text evidence="8">Belongs to the binding-protein-dependent transport system permease family.</text>
</comment>
<dbReference type="PANTHER" id="PTHR43357:SF4">
    <property type="entry name" value="INNER MEMBRANE ABC TRANSPORTER PERMEASE PROTEIN YDCV"/>
    <property type="match status" value="1"/>
</dbReference>
<evidence type="ECO:0000256" key="1">
    <source>
        <dbReference type="ARBA" id="ARBA00004429"/>
    </source>
</evidence>
<organism evidence="11 12">
    <name type="scientific">Corynebacterium minutissimum</name>
    <dbReference type="NCBI Taxonomy" id="38301"/>
    <lineage>
        <taxon>Bacteria</taxon>
        <taxon>Bacillati</taxon>
        <taxon>Actinomycetota</taxon>
        <taxon>Actinomycetes</taxon>
        <taxon>Mycobacteriales</taxon>
        <taxon>Corynebacteriaceae</taxon>
        <taxon>Corynebacterium</taxon>
    </lineage>
</organism>
<feature type="transmembrane region" description="Helical" evidence="8">
    <location>
        <begin position="96"/>
        <end position="119"/>
    </location>
</feature>
<feature type="compositionally biased region" description="Low complexity" evidence="9">
    <location>
        <begin position="290"/>
        <end position="306"/>
    </location>
</feature>
<evidence type="ECO:0000256" key="2">
    <source>
        <dbReference type="ARBA" id="ARBA00022448"/>
    </source>
</evidence>
<feature type="region of interest" description="Disordered" evidence="9">
    <location>
        <begin position="269"/>
        <end position="306"/>
    </location>
</feature>
<evidence type="ECO:0000313" key="11">
    <source>
        <dbReference type="EMBL" id="STC75329.1"/>
    </source>
</evidence>
<dbReference type="PANTHER" id="PTHR43357">
    <property type="entry name" value="INNER MEMBRANE ABC TRANSPORTER PERMEASE PROTEIN YDCV"/>
    <property type="match status" value="1"/>
</dbReference>
<keyword evidence="6 8" id="KW-1133">Transmembrane helix</keyword>
<dbReference type="GO" id="GO:0005886">
    <property type="term" value="C:plasma membrane"/>
    <property type="evidence" value="ECO:0007669"/>
    <property type="project" value="UniProtKB-SubCell"/>
</dbReference>
<keyword evidence="7 8" id="KW-0472">Membrane</keyword>
<feature type="transmembrane region" description="Helical" evidence="8">
    <location>
        <begin position="202"/>
        <end position="224"/>
    </location>
</feature>
<dbReference type="CDD" id="cd06261">
    <property type="entry name" value="TM_PBP2"/>
    <property type="match status" value="1"/>
</dbReference>
<dbReference type="RefSeq" id="WP_115021310.1">
    <property type="nucleotide sequence ID" value="NZ_CP069533.1"/>
</dbReference>
<feature type="domain" description="ABC transmembrane type-1" evidence="10">
    <location>
        <begin position="60"/>
        <end position="261"/>
    </location>
</feature>